<gene>
    <name evidence="1" type="ORF">GWK41_09065</name>
</gene>
<organism evidence="1 2">
    <name type="scientific">Persephonella atlantica</name>
    <dbReference type="NCBI Taxonomy" id="2699429"/>
    <lineage>
        <taxon>Bacteria</taxon>
        <taxon>Pseudomonadati</taxon>
        <taxon>Aquificota</taxon>
        <taxon>Aquificia</taxon>
        <taxon>Aquificales</taxon>
        <taxon>Hydrogenothermaceae</taxon>
        <taxon>Persephonella</taxon>
    </lineage>
</organism>
<protein>
    <submittedName>
        <fullName evidence="1">GatB/YqeY domain-containing protein</fullName>
    </submittedName>
</protein>
<dbReference type="PANTHER" id="PTHR28055:SF1">
    <property type="entry name" value="ALTERED INHERITANCE OF MITOCHONDRIA PROTEIN 41, MITOCHONDRIAL"/>
    <property type="match status" value="1"/>
</dbReference>
<dbReference type="SUPFAM" id="SSF89095">
    <property type="entry name" value="GatB/YqeY motif"/>
    <property type="match status" value="1"/>
</dbReference>
<dbReference type="InterPro" id="IPR003789">
    <property type="entry name" value="Asn/Gln_tRNA_amidoTrase-B-like"/>
</dbReference>
<keyword evidence="2" id="KW-1185">Reference proteome</keyword>
<dbReference type="Proteomes" id="UP000772812">
    <property type="component" value="Unassembled WGS sequence"/>
</dbReference>
<dbReference type="InterPro" id="IPR023168">
    <property type="entry name" value="GatB_Yqey_C_2"/>
</dbReference>
<name>A0ABS1GJW2_9AQUI</name>
<dbReference type="Pfam" id="PF09424">
    <property type="entry name" value="YqeY"/>
    <property type="match status" value="1"/>
</dbReference>
<accession>A0ABS1GJW2</accession>
<dbReference type="EMBL" id="JAACYA010000002">
    <property type="protein sequence ID" value="MBK3333218.1"/>
    <property type="molecule type" value="Genomic_DNA"/>
</dbReference>
<sequence>MTQLLKKLQDEMKAAMKSGDKDRLSVIRMLISEIKKVQIDKKRELTDEEIIQVLQRYAKQRKESIKQYREAGREDLAQKEEKELQIVQEFLPQPLSEEEIEKIVEEVIQETGASSMKDMGKVMKAVMEKVKGRADGSTVSSIVKKKLS</sequence>
<evidence type="ECO:0000313" key="2">
    <source>
        <dbReference type="Proteomes" id="UP000772812"/>
    </source>
</evidence>
<dbReference type="PANTHER" id="PTHR28055">
    <property type="entry name" value="ALTERED INHERITANCE OF MITOCHONDRIA PROTEIN 41, MITOCHONDRIAL"/>
    <property type="match status" value="1"/>
</dbReference>
<comment type="caution">
    <text evidence="1">The sequence shown here is derived from an EMBL/GenBank/DDBJ whole genome shotgun (WGS) entry which is preliminary data.</text>
</comment>
<dbReference type="Gene3D" id="1.10.1510.10">
    <property type="entry name" value="Uncharacterised protein YqeY/AIM41 PF09424, N-terminal domain"/>
    <property type="match status" value="1"/>
</dbReference>
<reference evidence="1 2" key="1">
    <citation type="journal article" date="2021" name="Syst. Appl. Microbiol.">
        <title>Persephonella atlantica sp. nov.: How to adapt to physico-chemical gradients in high temperature hydrothermal habitats.</title>
        <authorList>
            <person name="Francois D.X."/>
            <person name="Godfroy A."/>
            <person name="Mathien C."/>
            <person name="Aube J."/>
            <person name="Cathalot C."/>
            <person name="Lesongeur F."/>
            <person name="L'Haridon S."/>
            <person name="Philippon X."/>
            <person name="Roussel E.G."/>
        </authorList>
    </citation>
    <scope>NUCLEOTIDE SEQUENCE [LARGE SCALE GENOMIC DNA]</scope>
    <source>
        <strain evidence="1 2">MO1340</strain>
    </source>
</reference>
<dbReference type="InterPro" id="IPR042184">
    <property type="entry name" value="YqeY/Aim41_N"/>
</dbReference>
<dbReference type="InterPro" id="IPR019004">
    <property type="entry name" value="YqeY/Aim41"/>
</dbReference>
<evidence type="ECO:0000313" key="1">
    <source>
        <dbReference type="EMBL" id="MBK3333218.1"/>
    </source>
</evidence>
<proteinExistence type="predicted"/>
<dbReference type="Gene3D" id="1.10.10.410">
    <property type="match status" value="1"/>
</dbReference>
<dbReference type="RefSeq" id="WP_200674699.1">
    <property type="nucleotide sequence ID" value="NZ_JAACYA010000002.1"/>
</dbReference>